<evidence type="ECO:0000313" key="3">
    <source>
        <dbReference type="Proteomes" id="UP000265703"/>
    </source>
</evidence>
<name>A0A397SVV0_9GLOM</name>
<accession>A0A397SVV0</accession>
<reference evidence="2 3" key="1">
    <citation type="submission" date="2018-06" db="EMBL/GenBank/DDBJ databases">
        <title>Comparative genomics reveals the genomic features of Rhizophagus irregularis, R. cerebriforme, R. diaphanum and Gigaspora rosea, and their symbiotic lifestyle signature.</title>
        <authorList>
            <person name="Morin E."/>
            <person name="San Clemente H."/>
            <person name="Chen E.C.H."/>
            <person name="De La Providencia I."/>
            <person name="Hainaut M."/>
            <person name="Kuo A."/>
            <person name="Kohler A."/>
            <person name="Murat C."/>
            <person name="Tang N."/>
            <person name="Roy S."/>
            <person name="Loubradou J."/>
            <person name="Henrissat B."/>
            <person name="Grigoriev I.V."/>
            <person name="Corradi N."/>
            <person name="Roux C."/>
            <person name="Martin F.M."/>
        </authorList>
    </citation>
    <scope>NUCLEOTIDE SEQUENCE [LARGE SCALE GENOMIC DNA]</scope>
    <source>
        <strain evidence="2 3">DAOM 227022</strain>
    </source>
</reference>
<feature type="compositionally biased region" description="Low complexity" evidence="1">
    <location>
        <begin position="177"/>
        <end position="186"/>
    </location>
</feature>
<dbReference type="Proteomes" id="UP000265703">
    <property type="component" value="Unassembled WGS sequence"/>
</dbReference>
<proteinExistence type="predicted"/>
<evidence type="ECO:0000256" key="1">
    <source>
        <dbReference type="SAM" id="MobiDB-lite"/>
    </source>
</evidence>
<protein>
    <submittedName>
        <fullName evidence="2">Uncharacterized protein</fullName>
    </submittedName>
</protein>
<sequence length="186" mass="20464">MCVKFHLDENNIYRRYMGRKKYNILYLKFSFLKNMSKRWNQPGKSGNVNMNPGFKSYLDSQVVRGDLNKKSDKGTTIYYSGEKKNISNLHLTSNTDGTGAHWSGKVVGHASFSSDSIGKGHEWANNAQKAYHQGETLGKAAKEAASKAASKEVARKAAKEAASKAASKEIARKAAKEAASIAKKKT</sequence>
<comment type="caution">
    <text evidence="2">The sequence shown here is derived from an EMBL/GenBank/DDBJ whole genome shotgun (WGS) entry which is preliminary data.</text>
</comment>
<evidence type="ECO:0000313" key="2">
    <source>
        <dbReference type="EMBL" id="RIA88756.1"/>
    </source>
</evidence>
<keyword evidence="3" id="KW-1185">Reference proteome</keyword>
<feature type="compositionally biased region" description="Basic and acidic residues" evidence="1">
    <location>
        <begin position="162"/>
        <end position="176"/>
    </location>
</feature>
<dbReference type="EMBL" id="QKYT01000249">
    <property type="protein sequence ID" value="RIA88756.1"/>
    <property type="molecule type" value="Genomic_DNA"/>
</dbReference>
<dbReference type="AlphaFoldDB" id="A0A397SVV0"/>
<gene>
    <name evidence="2" type="ORF">C1645_877173</name>
</gene>
<organism evidence="2 3">
    <name type="scientific">Glomus cerebriforme</name>
    <dbReference type="NCBI Taxonomy" id="658196"/>
    <lineage>
        <taxon>Eukaryota</taxon>
        <taxon>Fungi</taxon>
        <taxon>Fungi incertae sedis</taxon>
        <taxon>Mucoromycota</taxon>
        <taxon>Glomeromycotina</taxon>
        <taxon>Glomeromycetes</taxon>
        <taxon>Glomerales</taxon>
        <taxon>Glomeraceae</taxon>
        <taxon>Glomus</taxon>
    </lineage>
</organism>
<feature type="region of interest" description="Disordered" evidence="1">
    <location>
        <begin position="162"/>
        <end position="186"/>
    </location>
</feature>